<name>A0A225VDY7_9STRA</name>
<evidence type="ECO:0000313" key="2">
    <source>
        <dbReference type="EMBL" id="OWZ03169.1"/>
    </source>
</evidence>
<evidence type="ECO:0000313" key="3">
    <source>
        <dbReference type="Proteomes" id="UP000198211"/>
    </source>
</evidence>
<accession>A0A225VDY7</accession>
<protein>
    <submittedName>
        <fullName evidence="2">Uncharacterized protein</fullName>
    </submittedName>
</protein>
<reference evidence="3" key="1">
    <citation type="submission" date="2017-03" db="EMBL/GenBank/DDBJ databases">
        <title>Phytopthora megakarya and P. palmivora, two closely related causual agents of cacao black pod achieved similar genome size and gene model numbers by different mechanisms.</title>
        <authorList>
            <person name="Ali S."/>
            <person name="Shao J."/>
            <person name="Larry D.J."/>
            <person name="Kronmiller B."/>
            <person name="Shen D."/>
            <person name="Strem M.D."/>
            <person name="Melnick R.L."/>
            <person name="Guiltinan M.J."/>
            <person name="Tyler B.M."/>
            <person name="Meinhardt L.W."/>
            <person name="Bailey B.A."/>
        </authorList>
    </citation>
    <scope>NUCLEOTIDE SEQUENCE [LARGE SCALE GENOMIC DNA]</scope>
    <source>
        <strain evidence="3">zdho120</strain>
    </source>
</reference>
<sequence>MTTESQKSIFPQRVKFADETSVTGQEDATQREEANGVLTEDSGNCDTPVPPNAENVDPLAVPEERRRRIATVQDEEVRWANLKNLKTVLRGDESTLTYRAARDA</sequence>
<evidence type="ECO:0000256" key="1">
    <source>
        <dbReference type="SAM" id="MobiDB-lite"/>
    </source>
</evidence>
<gene>
    <name evidence="2" type="ORF">PHMEG_00025142</name>
</gene>
<organism evidence="2 3">
    <name type="scientific">Phytophthora megakarya</name>
    <dbReference type="NCBI Taxonomy" id="4795"/>
    <lineage>
        <taxon>Eukaryota</taxon>
        <taxon>Sar</taxon>
        <taxon>Stramenopiles</taxon>
        <taxon>Oomycota</taxon>
        <taxon>Peronosporomycetes</taxon>
        <taxon>Peronosporales</taxon>
        <taxon>Peronosporaceae</taxon>
        <taxon>Phytophthora</taxon>
    </lineage>
</organism>
<comment type="caution">
    <text evidence="2">The sequence shown here is derived from an EMBL/GenBank/DDBJ whole genome shotgun (WGS) entry which is preliminary data.</text>
</comment>
<proteinExistence type="predicted"/>
<dbReference type="Proteomes" id="UP000198211">
    <property type="component" value="Unassembled WGS sequence"/>
</dbReference>
<feature type="region of interest" description="Disordered" evidence="1">
    <location>
        <begin position="1"/>
        <end position="57"/>
    </location>
</feature>
<keyword evidence="3" id="KW-1185">Reference proteome</keyword>
<dbReference type="AlphaFoldDB" id="A0A225VDY7"/>
<dbReference type="OrthoDB" id="126617at2759"/>
<dbReference type="EMBL" id="NBNE01005685">
    <property type="protein sequence ID" value="OWZ03169.1"/>
    <property type="molecule type" value="Genomic_DNA"/>
</dbReference>